<evidence type="ECO:0000313" key="1">
    <source>
        <dbReference type="Proteomes" id="UP000095286"/>
    </source>
</evidence>
<organism evidence="1 2">
    <name type="scientific">Rhabditophanes sp. KR3021</name>
    <dbReference type="NCBI Taxonomy" id="114890"/>
    <lineage>
        <taxon>Eukaryota</taxon>
        <taxon>Metazoa</taxon>
        <taxon>Ecdysozoa</taxon>
        <taxon>Nematoda</taxon>
        <taxon>Chromadorea</taxon>
        <taxon>Rhabditida</taxon>
        <taxon>Tylenchina</taxon>
        <taxon>Panagrolaimomorpha</taxon>
        <taxon>Strongyloidoidea</taxon>
        <taxon>Alloionematidae</taxon>
        <taxon>Rhabditophanes</taxon>
    </lineage>
</organism>
<proteinExistence type="predicted"/>
<dbReference type="Proteomes" id="UP000095286">
    <property type="component" value="Unplaced"/>
</dbReference>
<reference evidence="2" key="1">
    <citation type="submission" date="2016-11" db="UniProtKB">
        <authorList>
            <consortium name="WormBaseParasite"/>
        </authorList>
    </citation>
    <scope>IDENTIFICATION</scope>
    <source>
        <strain evidence="2">KR3021</strain>
    </source>
</reference>
<name>A0AC35UA03_9BILA</name>
<accession>A0AC35UA03</accession>
<sequence>MSGGGVDETVEAFNGTIEKCQEGHQLMNSTLPRHSLLDDFLKEHFQSDEAEELYDNLTIDGYDESNGFVYKENTTLGSMETIVAEKNQIISGEKVGTLATKN</sequence>
<protein>
    <submittedName>
        <fullName evidence="2">Uncharacterized protein</fullName>
    </submittedName>
</protein>
<evidence type="ECO:0000313" key="2">
    <source>
        <dbReference type="WBParaSite" id="RSKR_0000933200.1"/>
    </source>
</evidence>
<dbReference type="WBParaSite" id="RSKR_0000933200.1">
    <property type="protein sequence ID" value="RSKR_0000933200.1"/>
    <property type="gene ID" value="RSKR_0000933200"/>
</dbReference>